<feature type="domain" description="SLH" evidence="2">
    <location>
        <begin position="1264"/>
        <end position="1327"/>
    </location>
</feature>
<keyword evidence="4" id="KW-1185">Reference proteome</keyword>
<comment type="caution">
    <text evidence="3">The sequence shown here is derived from an EMBL/GenBank/DDBJ whole genome shotgun (WGS) entry which is preliminary data.</text>
</comment>
<gene>
    <name evidence="3" type="ORF">ACFPYJ_29100</name>
</gene>
<dbReference type="EMBL" id="JBHSOW010000115">
    <property type="protein sequence ID" value="MFC5653096.1"/>
    <property type="molecule type" value="Genomic_DNA"/>
</dbReference>
<evidence type="ECO:0000313" key="3">
    <source>
        <dbReference type="EMBL" id="MFC5653096.1"/>
    </source>
</evidence>
<dbReference type="InterPro" id="IPR001119">
    <property type="entry name" value="SLH_dom"/>
</dbReference>
<dbReference type="RefSeq" id="WP_379191751.1">
    <property type="nucleotide sequence ID" value="NZ_JBHSOW010000115.1"/>
</dbReference>
<organism evidence="3 4">
    <name type="scientific">Paenibacillus solisilvae</name>
    <dbReference type="NCBI Taxonomy" id="2486751"/>
    <lineage>
        <taxon>Bacteria</taxon>
        <taxon>Bacillati</taxon>
        <taxon>Bacillota</taxon>
        <taxon>Bacilli</taxon>
        <taxon>Bacillales</taxon>
        <taxon>Paenibacillaceae</taxon>
        <taxon>Paenibacillus</taxon>
    </lineage>
</organism>
<proteinExistence type="predicted"/>
<dbReference type="Pfam" id="PF00395">
    <property type="entry name" value="SLH"/>
    <property type="match status" value="2"/>
</dbReference>
<protein>
    <submittedName>
        <fullName evidence="3">S-layer homology domain-containing protein</fullName>
    </submittedName>
</protein>
<sequence>MIKKLSTWFILLALVIQLLPASGIQTATAATGNFTFPSESDQIGSPRVTTDERITLSGTLNNVDPTSISYNVYQIIDPATEKIENKRENLTSNIAVNGFSIQIFNIQLFPGLNKITFKGTQGGGEVSNSIYVDYRNGPMLYDLTANLDGNNFPIVENGTTVVQSNASKGRSTADISITGKAPNAQSVTIVVNGSSKTYSVNSANSNTFAAAPITLQKGKNSVKIKISNGTQVIETTRDIAFYNGSVTFYDVNLNELNAGNTIVQSQALEYSPNFVYSANSNTLTITGKAIVPNSYYEVVTNPSTTPPTKQFVPHPDPYSLVSDSNNLKASLKASMKLVTASVYTDLTPSIVNISVVGSPAVTDPFFVYDYKIDVGAISGLTKDSLYNVKLSARNEVNAHLNLTPTEEGTDGLYFSLRDGSKAFISEINYLPGYKPSSYEGIEGVSLNGKNIYGLPLGVEILIGNPGAGNQTVNVDRIEDLYGKHMDSPATAAAYTVKPLSQSIVTKTVNGQLKTIQRVVLEFPKMPYEGTQTLTVSVVGGAGPEKTTFTLLYGPYANFKTLFDHMTVNDDATKTIEDRVSEIIGGTTGVVSKFSLFEGELQNINDTNEIRYVADAVTGPRTMYFYINNVPFPIVPVNSANPHDTHFMLDRSGTPAEVTARLTSAMRAFYNGENIIKLVFQSSKSYYEKIVRVNLIPTNLPIIPADTTGVFPFTFQEGISDIKPVFNDPKFKKQGAIFTTNEAFMNIYGTFDFIDLGTTQSAVESKMLLLLTDDDASATVHIPASDYIFKISGAGLTSDITWSLSQPFMIVNGDTTIGMYPASGAINGDLVVRYDLAKQSFSFLLKKQELNADGSLSVYVFSVFNSGTTGPKATYRLEVDPTVLPYKILRPYLPAEGIVNKNFVDVIINAKGAEKVTVNKITADKFSYDSDNNPANGVEYPNAFKITVNGLKPGVNKINFTIESVTDKVSNYFEIKYTPTIIPGAEFLDDMKNSNKVFDGAVSLTFPKGTALIRRDFNVPANLKNQVFTGHKLLFAIANPEDGVVDRREYDSPPADFDLIMQNFGTRFKVSFPSRFTKSSPVYWIDAGLADDISTANYDPLKMGVDPYQYPGAKGPDDTKIPTYDERPDDRELVASKRGSLTLAFDPAMREGIGTIITVYRYDVKNKFWVNLGGTVDTKKNTITVPFDQFGYYVVAKMVYSFSDVTNHPYARNYMEAIFSKGVMNAANFDDFGADMYTSRGEFTRMVVRALDIPLNYGLSKPHFDDVPPIINQDALWDFSYVETAAREGIVRGTQPRAFEPNTNLTRAEAAVFIARALELKLETDPKKIDAALGKTFKDYANISYYAKASVLAVAKKGYIQGAPIDPTDPKKGFVFEPKSNLLRSDAAIIMGKVLADLKRLPKLN</sequence>
<name>A0ABW0W8T0_9BACL</name>
<dbReference type="PROSITE" id="PS51272">
    <property type="entry name" value="SLH"/>
    <property type="match status" value="3"/>
</dbReference>
<dbReference type="Proteomes" id="UP001596047">
    <property type="component" value="Unassembled WGS sequence"/>
</dbReference>
<evidence type="ECO:0000256" key="1">
    <source>
        <dbReference type="SAM" id="SignalP"/>
    </source>
</evidence>
<feature type="chain" id="PRO_5045535529" evidence="1">
    <location>
        <begin position="30"/>
        <end position="1404"/>
    </location>
</feature>
<reference evidence="4" key="1">
    <citation type="journal article" date="2019" name="Int. J. Syst. Evol. Microbiol.">
        <title>The Global Catalogue of Microorganisms (GCM) 10K type strain sequencing project: providing services to taxonomists for standard genome sequencing and annotation.</title>
        <authorList>
            <consortium name="The Broad Institute Genomics Platform"/>
            <consortium name="The Broad Institute Genome Sequencing Center for Infectious Disease"/>
            <person name="Wu L."/>
            <person name="Ma J."/>
        </authorList>
    </citation>
    <scope>NUCLEOTIDE SEQUENCE [LARGE SCALE GENOMIC DNA]</scope>
    <source>
        <strain evidence="4">CGMCC 1.3240</strain>
    </source>
</reference>
<keyword evidence="1" id="KW-0732">Signal</keyword>
<feature type="domain" description="SLH" evidence="2">
    <location>
        <begin position="1197"/>
        <end position="1260"/>
    </location>
</feature>
<feature type="domain" description="SLH" evidence="2">
    <location>
        <begin position="1333"/>
        <end position="1404"/>
    </location>
</feature>
<evidence type="ECO:0000313" key="4">
    <source>
        <dbReference type="Proteomes" id="UP001596047"/>
    </source>
</evidence>
<evidence type="ECO:0000259" key="2">
    <source>
        <dbReference type="PROSITE" id="PS51272"/>
    </source>
</evidence>
<feature type="signal peptide" evidence="1">
    <location>
        <begin position="1"/>
        <end position="29"/>
    </location>
</feature>
<accession>A0ABW0W8T0</accession>